<gene>
    <name evidence="11" type="ORF">BOTBODRAFT_171134</name>
</gene>
<dbReference type="GO" id="GO:0017056">
    <property type="term" value="F:structural constituent of nuclear pore"/>
    <property type="evidence" value="ECO:0007669"/>
    <property type="project" value="TreeGrafter"/>
</dbReference>
<organism evidence="11 12">
    <name type="scientific">Botryobasidium botryosum (strain FD-172 SS1)</name>
    <dbReference type="NCBI Taxonomy" id="930990"/>
    <lineage>
        <taxon>Eukaryota</taxon>
        <taxon>Fungi</taxon>
        <taxon>Dikarya</taxon>
        <taxon>Basidiomycota</taxon>
        <taxon>Agaricomycotina</taxon>
        <taxon>Agaricomycetes</taxon>
        <taxon>Cantharellales</taxon>
        <taxon>Botryobasidiaceae</taxon>
        <taxon>Botryobasidium</taxon>
    </lineage>
</organism>
<name>A0A067N5Y1_BOTB1</name>
<evidence type="ECO:0000256" key="9">
    <source>
        <dbReference type="RuleBase" id="RU365073"/>
    </source>
</evidence>
<evidence type="ECO:0000256" key="6">
    <source>
        <dbReference type="ARBA" id="ARBA00023010"/>
    </source>
</evidence>
<feature type="region of interest" description="Disordered" evidence="10">
    <location>
        <begin position="466"/>
        <end position="489"/>
    </location>
</feature>
<keyword evidence="6 9" id="KW-0811">Translocation</keyword>
<dbReference type="GO" id="GO:0031080">
    <property type="term" value="C:nuclear pore outer ring"/>
    <property type="evidence" value="ECO:0007669"/>
    <property type="project" value="TreeGrafter"/>
</dbReference>
<evidence type="ECO:0000256" key="4">
    <source>
        <dbReference type="ARBA" id="ARBA00022816"/>
    </source>
</evidence>
<dbReference type="InterPro" id="IPR011502">
    <property type="entry name" value="Nucleoporin_Nup85"/>
</dbReference>
<keyword evidence="9" id="KW-0472">Membrane</keyword>
<dbReference type="GO" id="GO:0006606">
    <property type="term" value="P:protein import into nucleus"/>
    <property type="evidence" value="ECO:0007669"/>
    <property type="project" value="TreeGrafter"/>
</dbReference>
<evidence type="ECO:0000256" key="2">
    <source>
        <dbReference type="ARBA" id="ARBA00005573"/>
    </source>
</evidence>
<dbReference type="PANTHER" id="PTHR13373">
    <property type="entry name" value="FROUNT PROTEIN-RELATED"/>
    <property type="match status" value="1"/>
</dbReference>
<evidence type="ECO:0000313" key="11">
    <source>
        <dbReference type="EMBL" id="KDQ19196.1"/>
    </source>
</evidence>
<evidence type="ECO:0000256" key="3">
    <source>
        <dbReference type="ARBA" id="ARBA00022448"/>
    </source>
</evidence>
<dbReference type="GO" id="GO:0031965">
    <property type="term" value="C:nuclear membrane"/>
    <property type="evidence" value="ECO:0007669"/>
    <property type="project" value="UniProtKB-UniRule"/>
</dbReference>
<keyword evidence="8 9" id="KW-0539">Nucleus</keyword>
<evidence type="ECO:0000256" key="7">
    <source>
        <dbReference type="ARBA" id="ARBA00023132"/>
    </source>
</evidence>
<evidence type="ECO:0000313" key="12">
    <source>
        <dbReference type="Proteomes" id="UP000027195"/>
    </source>
</evidence>
<dbReference type="InParanoid" id="A0A067N5Y1"/>
<comment type="subunit">
    <text evidence="9">Component of the nuclear pore complex (NPC).</text>
</comment>
<protein>
    <recommendedName>
        <fullName evidence="9">Nuclear pore complex protein Nup85</fullName>
    </recommendedName>
</protein>
<evidence type="ECO:0000256" key="8">
    <source>
        <dbReference type="ARBA" id="ARBA00023242"/>
    </source>
</evidence>
<dbReference type="Proteomes" id="UP000027195">
    <property type="component" value="Unassembled WGS sequence"/>
</dbReference>
<sequence length="738" mass="82354">MPQRFVSRDTVGSLLPSGKSVLAAISPRSNSLAVITSSREGSGPIRFVQWDDIPDSDVQFFAESYVTFKGLQEMAFRQEEEVIPLASTQSIEFCYRALRLYCDHVQDQLDRLAGGTPFNEEAYVHYAAVFSTLYLFRTIYTSASGSVDGLLGEELLDWLNHNYVAPSTEEGVALVELEKPWLDKNFWTYITRCVLRGISQSALRFISQLDQHPSHALRRLSAYLTSLITSHPRSTEFSTEHEFLSMHRRWAAGVKQLRQEIDLLEEWDGRATGPGGAGEGEWREGIELLCGIMEGKKEALFDICDREGWGWREALGAWGVWIDVRLNREEVSAVLPLILEALPLDSTNPDEPLQTTLISYDFINSISIAKDWDLWLAAHMTDMLDKLGELQNVEESRSASIQKDPDNPLSVRSTVLLEYAEHLHTDPSLWELTLEYMGACGNDAKDQMAEILKRVSIDVETKRGKRTAAAATGGEAEAEMVEDEEEGGEGEEAAMWERWSAKVDKIISVCKDYGLNEAIVSVCKSVAQVLVRNRAYGRAIPYCVMARDSRAVGRIADLLLEEYITKGADEFCKQVAAIPPQFLPTAGSLEGGINGTADIFTARLQFLSRYADFHAMYGRGEKKDAARFLVMLLSSGLVPRWWRGVVLLDAAGMLEDEELLITVDDAYELLRHLEEIYMRAEQGSAAEYLGALEKMMGGKPSAESDALGQLEVVRLALARYLARCSTVSGASEYGVDYY</sequence>
<keyword evidence="12" id="KW-1185">Reference proteome</keyword>
<comment type="function">
    <text evidence="9">Functions as a component of the nuclear pore complex (NPC).</text>
</comment>
<evidence type="ECO:0000256" key="5">
    <source>
        <dbReference type="ARBA" id="ARBA00022927"/>
    </source>
</evidence>
<evidence type="ECO:0000256" key="1">
    <source>
        <dbReference type="ARBA" id="ARBA00004567"/>
    </source>
</evidence>
<dbReference type="STRING" id="930990.A0A067N5Y1"/>
<dbReference type="GO" id="GO:0045893">
    <property type="term" value="P:positive regulation of DNA-templated transcription"/>
    <property type="evidence" value="ECO:0007669"/>
    <property type="project" value="TreeGrafter"/>
</dbReference>
<dbReference type="GO" id="GO:0006406">
    <property type="term" value="P:mRNA export from nucleus"/>
    <property type="evidence" value="ECO:0007669"/>
    <property type="project" value="TreeGrafter"/>
</dbReference>
<dbReference type="OrthoDB" id="17644at2759"/>
<reference evidence="12" key="1">
    <citation type="journal article" date="2014" name="Proc. Natl. Acad. Sci. U.S.A.">
        <title>Extensive sampling of basidiomycete genomes demonstrates inadequacy of the white-rot/brown-rot paradigm for wood decay fungi.</title>
        <authorList>
            <person name="Riley R."/>
            <person name="Salamov A.A."/>
            <person name="Brown D.W."/>
            <person name="Nagy L.G."/>
            <person name="Floudas D."/>
            <person name="Held B.W."/>
            <person name="Levasseur A."/>
            <person name="Lombard V."/>
            <person name="Morin E."/>
            <person name="Otillar R."/>
            <person name="Lindquist E.A."/>
            <person name="Sun H."/>
            <person name="LaButti K.M."/>
            <person name="Schmutz J."/>
            <person name="Jabbour D."/>
            <person name="Luo H."/>
            <person name="Baker S.E."/>
            <person name="Pisabarro A.G."/>
            <person name="Walton J.D."/>
            <person name="Blanchette R.A."/>
            <person name="Henrissat B."/>
            <person name="Martin F."/>
            <person name="Cullen D."/>
            <person name="Hibbett D.S."/>
            <person name="Grigoriev I.V."/>
        </authorList>
    </citation>
    <scope>NUCLEOTIDE SEQUENCE [LARGE SCALE GENOMIC DNA]</scope>
    <source>
        <strain evidence="12">FD-172 SS1</strain>
    </source>
</reference>
<comment type="subcellular location">
    <subcellularLocation>
        <location evidence="1 9">Nucleus</location>
        <location evidence="1 9">Nuclear pore complex</location>
    </subcellularLocation>
</comment>
<proteinExistence type="inferred from homology"/>
<keyword evidence="4 9" id="KW-0509">mRNA transport</keyword>
<dbReference type="EMBL" id="KL198020">
    <property type="protein sequence ID" value="KDQ19196.1"/>
    <property type="molecule type" value="Genomic_DNA"/>
</dbReference>
<feature type="compositionally biased region" description="Acidic residues" evidence="10">
    <location>
        <begin position="476"/>
        <end position="489"/>
    </location>
</feature>
<evidence type="ECO:0000256" key="10">
    <source>
        <dbReference type="SAM" id="MobiDB-lite"/>
    </source>
</evidence>
<dbReference type="Pfam" id="PF07575">
    <property type="entry name" value="Nucleopor_Nup85"/>
    <property type="match status" value="2"/>
</dbReference>
<dbReference type="AlphaFoldDB" id="A0A067N5Y1"/>
<keyword evidence="3 9" id="KW-0813">Transport</keyword>
<keyword evidence="7 9" id="KW-0906">Nuclear pore complex</keyword>
<keyword evidence="5 9" id="KW-0653">Protein transport</keyword>
<dbReference type="HOGENOM" id="CLU_023369_0_0_1"/>
<dbReference type="PANTHER" id="PTHR13373:SF21">
    <property type="entry name" value="NUCLEAR PORE COMPLEX PROTEIN NUP85"/>
    <property type="match status" value="1"/>
</dbReference>
<accession>A0A067N5Y1</accession>
<comment type="similarity">
    <text evidence="2 9">Belongs to the nucleoporin Nup85 family.</text>
</comment>